<sequence>MKQFVIVCVVLALIVTGYLAFQGYVSRTQKAPGLVDGGLTPCGPRPNAVCSSNEGDGEHYIKPINLCVSSLASVSADIERLGGKIVSLDTDYLAAEFSSSVFGFVDDLELLRDVKGGVIHVRSASRVGYSDLGVNRQRVEALRKLLENNS</sequence>
<keyword evidence="2" id="KW-1185">Reference proteome</keyword>
<gene>
    <name evidence="1" type="ORF">SAMN03080615_02547</name>
</gene>
<dbReference type="PIRSF" id="PIRSF026426">
    <property type="entry name" value="DUF1499"/>
    <property type="match status" value="1"/>
</dbReference>
<dbReference type="RefSeq" id="WP_091358768.1">
    <property type="nucleotide sequence ID" value="NZ_AP025284.1"/>
</dbReference>
<dbReference type="PANTHER" id="PTHR34801">
    <property type="entry name" value="EXPRESSED PROTEIN"/>
    <property type="match status" value="1"/>
</dbReference>
<proteinExistence type="predicted"/>
<dbReference type="InterPro" id="IPR010865">
    <property type="entry name" value="DUF1499"/>
</dbReference>
<dbReference type="OrthoDB" id="9793534at2"/>
<name>A0A1H9IGU1_9GAMM</name>
<dbReference type="EMBL" id="FOGB01000007">
    <property type="protein sequence ID" value="SEQ73692.1"/>
    <property type="molecule type" value="Genomic_DNA"/>
</dbReference>
<dbReference type="Pfam" id="PF07386">
    <property type="entry name" value="DUF1499"/>
    <property type="match status" value="1"/>
</dbReference>
<dbReference type="STRING" id="355243.SAMN03080615_02547"/>
<dbReference type="AlphaFoldDB" id="A0A1H9IGU1"/>
<reference evidence="2" key="1">
    <citation type="submission" date="2016-10" db="EMBL/GenBank/DDBJ databases">
        <authorList>
            <person name="Varghese N."/>
            <person name="Submissions S."/>
        </authorList>
    </citation>
    <scope>NUCLEOTIDE SEQUENCE [LARGE SCALE GENOMIC DNA]</scope>
    <source>
        <strain evidence="2">DSM 18887</strain>
    </source>
</reference>
<organism evidence="1 2">
    <name type="scientific">Amphritea atlantica</name>
    <dbReference type="NCBI Taxonomy" id="355243"/>
    <lineage>
        <taxon>Bacteria</taxon>
        <taxon>Pseudomonadati</taxon>
        <taxon>Pseudomonadota</taxon>
        <taxon>Gammaproteobacteria</taxon>
        <taxon>Oceanospirillales</taxon>
        <taxon>Oceanospirillaceae</taxon>
        <taxon>Amphritea</taxon>
    </lineage>
</organism>
<evidence type="ECO:0000313" key="1">
    <source>
        <dbReference type="EMBL" id="SEQ73692.1"/>
    </source>
</evidence>
<accession>A0A1H9IGU1</accession>
<dbReference type="PANTHER" id="PTHR34801:SF6">
    <property type="entry name" value="SLL1620 PROTEIN"/>
    <property type="match status" value="1"/>
</dbReference>
<dbReference type="Proteomes" id="UP000198749">
    <property type="component" value="Unassembled WGS sequence"/>
</dbReference>
<protein>
    <submittedName>
        <fullName evidence="1">Uncharacterized conserved protein, DUF1499 family</fullName>
    </submittedName>
</protein>
<evidence type="ECO:0000313" key="2">
    <source>
        <dbReference type="Proteomes" id="UP000198749"/>
    </source>
</evidence>